<reference evidence="12 13" key="1">
    <citation type="submission" date="2015-04" db="EMBL/GenBank/DDBJ databases">
        <authorList>
            <person name="Syromyatnikov M.Y."/>
            <person name="Popov V.N."/>
        </authorList>
    </citation>
    <scope>NUCLEOTIDE SEQUENCE [LARGE SCALE GENOMIC DNA]</scope>
</reference>
<dbReference type="PROSITE" id="PS00211">
    <property type="entry name" value="ABC_TRANSPORTER_1"/>
    <property type="match status" value="1"/>
</dbReference>
<dbReference type="SUPFAM" id="SSF90123">
    <property type="entry name" value="ABC transporter transmembrane region"/>
    <property type="match status" value="1"/>
</dbReference>
<dbReference type="Pfam" id="PF00664">
    <property type="entry name" value="ABC_membrane"/>
    <property type="match status" value="1"/>
</dbReference>
<dbReference type="PROSITE" id="PS50929">
    <property type="entry name" value="ABC_TM1F"/>
    <property type="match status" value="1"/>
</dbReference>
<keyword evidence="2" id="KW-0813">Transport</keyword>
<evidence type="ECO:0000259" key="11">
    <source>
        <dbReference type="PROSITE" id="PS50929"/>
    </source>
</evidence>
<feature type="transmembrane region" description="Helical" evidence="9">
    <location>
        <begin position="187"/>
        <end position="208"/>
    </location>
</feature>
<dbReference type="InterPro" id="IPR003439">
    <property type="entry name" value="ABC_transporter-like_ATP-bd"/>
</dbReference>
<evidence type="ECO:0000313" key="12">
    <source>
        <dbReference type="EMBL" id="CRK93048.1"/>
    </source>
</evidence>
<dbReference type="Pfam" id="PF00005">
    <property type="entry name" value="ABC_tran"/>
    <property type="match status" value="1"/>
</dbReference>
<dbReference type="InterPro" id="IPR036640">
    <property type="entry name" value="ABC1_TM_sf"/>
</dbReference>
<dbReference type="PROSITE" id="PS50893">
    <property type="entry name" value="ABC_TRANSPORTER_2"/>
    <property type="match status" value="1"/>
</dbReference>
<dbReference type="CDD" id="cd18591">
    <property type="entry name" value="ABC_6TM_SUR1_D1_like"/>
    <property type="match status" value="1"/>
</dbReference>
<gene>
    <name evidence="12" type="ORF">CLUMA_CG006618</name>
</gene>
<feature type="compositionally biased region" description="Basic and acidic residues" evidence="8">
    <location>
        <begin position="501"/>
        <end position="513"/>
    </location>
</feature>
<feature type="transmembrane region" description="Helical" evidence="9">
    <location>
        <begin position="437"/>
        <end position="462"/>
    </location>
</feature>
<dbReference type="PANTHER" id="PTHR24223:SF461">
    <property type="entry name" value="ATP-BINDING CASSETTE SUB-FAMILY C MEMBER SUR"/>
    <property type="match status" value="1"/>
</dbReference>
<proteinExistence type="predicted"/>
<evidence type="ECO:0000256" key="2">
    <source>
        <dbReference type="ARBA" id="ARBA00022448"/>
    </source>
</evidence>
<dbReference type="EMBL" id="CVRI01000036">
    <property type="protein sequence ID" value="CRK93048.1"/>
    <property type="molecule type" value="Genomic_DNA"/>
</dbReference>
<evidence type="ECO:0000256" key="8">
    <source>
        <dbReference type="SAM" id="MobiDB-lite"/>
    </source>
</evidence>
<dbReference type="GO" id="GO:0016887">
    <property type="term" value="F:ATP hydrolysis activity"/>
    <property type="evidence" value="ECO:0007669"/>
    <property type="project" value="InterPro"/>
</dbReference>
<evidence type="ECO:0000256" key="9">
    <source>
        <dbReference type="SAM" id="Phobius"/>
    </source>
</evidence>
<feature type="region of interest" description="Disordered" evidence="8">
    <location>
        <begin position="500"/>
        <end position="522"/>
    </location>
</feature>
<dbReference type="FunFam" id="1.20.1560.10:FF:000006">
    <property type="entry name" value="ATP-binding cassette, sub-family C (CFTR/MRP), member 9"/>
    <property type="match status" value="1"/>
</dbReference>
<evidence type="ECO:0000256" key="4">
    <source>
        <dbReference type="ARBA" id="ARBA00022741"/>
    </source>
</evidence>
<sequence length="1218" mass="139848">MTGFKFVKKIKSFQVYIQKKNSSLCFKSLETSEGFFYILFSKDETLSKCTLNSFQLVHTVEEIIIHEVKQSKNVETLNEIHTFHFHQHKQVPLWTCYLKSCWKMFIVSGIFKLLGDVCGLVGPLSISYIVEFINLQLSSQSQQELLESSQNSTTINDDLDKNNDSDKKAIKEAYLKLFKSYPDWSDFIGNGWIMSCIVLIAFLLQGTFSQASTNIINMEGIRIKNALQGLIYRKTLSLSSSCFYVTSRRQNGETTDGDPNDDDYNLNNPGTITNLISEDSINVMTFFWICHYIWSIPLKIIIVVFCLYLKLGLSSLIGSAFTIIMMLPLQFLVGRKMSQNSEKGAKSSDERLKKIREIFFRIKLIKLNAWESIFTDKIADCRKEELHYLNIDAFYWTLMTFLTQISSILITLVTFASHTLMNDNSVEFSAGNVFASLALFNQLTVPLFIFPITIPIIISSLISTQRIKKFLSQTEMEKEFDGVRNMARILCTSQSCESFDEEGKISGKGKQQDDENDDDKPRQIPIKLFTRDKTKSDENLLMKIKINDHDVNVAQHSIDFIADEIECKRDEADCLDILKNRQEDDEIVILRNKNYNTKLKKQNQLSPSIRVERNRLKSTTVVDKHATADGFRMMNPYPQFNVPEDVIVCIKDARFKWAEKNDSNIFEINHLSIPKGLLTVIVGKSGSGKSSIVAALLKENYIESGNIEWNKYATIAYAGQQPWLVNGTIRDNILFGESYRPKRYEEVIESCALKSDIEIMSNGDLTQVGERGMTLSGGQKMRICIARAFYSSANVIILDDVLSSLDNQVVSWIIEKCLKLNLAKYKRTIILVTQKTQLVYNADYLIAMEKLKIRVSGDMNQVKERDPAIIREWDLAIAKENAKESQLSPIGRSARERWKLFKNISRIGLLQQRPSPERDNLSSNNSIYNTPFKRTSSISFGSRLWSDLPLPIDECNDNDFDFNQMPEVRKKPNSFRVVSLQPRAVSAKTKEPLTRNISSPVQFNPNAVTASDYLKSRDIDCASELSLNKSIDRKISFRKFLRRMSSRRRKSQTDNSIIDHEKRKSDKTLSISSITETEETINNSVDVDDDTITKRDEHERSCSMGIEEEMEDDESVNLEDESALNRLKYDEERRYGKIPARVYLLYLKACGFPILLVFFTSTFMWQALKVYTDVWLRDWTDIDDTANKAKLYSKQFKKIPNKSLFSKSKTRTNNKIKT</sequence>
<dbReference type="InterPro" id="IPR027417">
    <property type="entry name" value="P-loop_NTPase"/>
</dbReference>
<dbReference type="PANTHER" id="PTHR24223">
    <property type="entry name" value="ATP-BINDING CASSETTE SUB-FAMILY C"/>
    <property type="match status" value="1"/>
</dbReference>
<name>A0A1J1HY82_9DIPT</name>
<dbReference type="InterPro" id="IPR017871">
    <property type="entry name" value="ABC_transporter-like_CS"/>
</dbReference>
<dbReference type="Gene3D" id="1.20.1560.10">
    <property type="entry name" value="ABC transporter type 1, transmembrane domain"/>
    <property type="match status" value="1"/>
</dbReference>
<evidence type="ECO:0000256" key="3">
    <source>
        <dbReference type="ARBA" id="ARBA00022692"/>
    </source>
</evidence>
<dbReference type="OrthoDB" id="6500128at2759"/>
<dbReference type="GO" id="GO:0016020">
    <property type="term" value="C:membrane"/>
    <property type="evidence" value="ECO:0007669"/>
    <property type="project" value="UniProtKB-SubCell"/>
</dbReference>
<dbReference type="AlphaFoldDB" id="A0A1J1HY82"/>
<keyword evidence="6 9" id="KW-1133">Transmembrane helix</keyword>
<dbReference type="InterPro" id="IPR050173">
    <property type="entry name" value="ABC_transporter_C-like"/>
</dbReference>
<evidence type="ECO:0000256" key="7">
    <source>
        <dbReference type="ARBA" id="ARBA00023136"/>
    </source>
</evidence>
<dbReference type="SUPFAM" id="SSF52540">
    <property type="entry name" value="P-loop containing nucleoside triphosphate hydrolases"/>
    <property type="match status" value="1"/>
</dbReference>
<evidence type="ECO:0000256" key="6">
    <source>
        <dbReference type="ARBA" id="ARBA00022989"/>
    </source>
</evidence>
<evidence type="ECO:0000256" key="5">
    <source>
        <dbReference type="ARBA" id="ARBA00022840"/>
    </source>
</evidence>
<keyword evidence="13" id="KW-1185">Reference proteome</keyword>
<dbReference type="Proteomes" id="UP000183832">
    <property type="component" value="Unassembled WGS sequence"/>
</dbReference>
<dbReference type="CDD" id="cd03250">
    <property type="entry name" value="ABCC_MRP_domain1"/>
    <property type="match status" value="1"/>
</dbReference>
<dbReference type="GO" id="GO:0140359">
    <property type="term" value="F:ABC-type transporter activity"/>
    <property type="evidence" value="ECO:0007669"/>
    <property type="project" value="InterPro"/>
</dbReference>
<feature type="domain" description="ABC transporter" evidence="10">
    <location>
        <begin position="648"/>
        <end position="875"/>
    </location>
</feature>
<feature type="transmembrane region" description="Helical" evidence="9">
    <location>
        <begin position="286"/>
        <end position="310"/>
    </location>
</feature>
<dbReference type="InterPro" id="IPR003593">
    <property type="entry name" value="AAA+_ATPase"/>
</dbReference>
<evidence type="ECO:0000256" key="1">
    <source>
        <dbReference type="ARBA" id="ARBA00004370"/>
    </source>
</evidence>
<feature type="transmembrane region" description="Helical" evidence="9">
    <location>
        <begin position="1143"/>
        <end position="1168"/>
    </location>
</feature>
<evidence type="ECO:0000313" key="13">
    <source>
        <dbReference type="Proteomes" id="UP000183832"/>
    </source>
</evidence>
<dbReference type="InterPro" id="IPR011527">
    <property type="entry name" value="ABC1_TM_dom"/>
</dbReference>
<comment type="subcellular location">
    <subcellularLocation>
        <location evidence="1">Membrane</location>
    </subcellularLocation>
</comment>
<feature type="transmembrane region" description="Helical" evidence="9">
    <location>
        <begin position="316"/>
        <end position="333"/>
    </location>
</feature>
<dbReference type="SMART" id="SM00382">
    <property type="entry name" value="AAA"/>
    <property type="match status" value="1"/>
</dbReference>
<keyword evidence="5" id="KW-0067">ATP-binding</keyword>
<keyword evidence="4" id="KW-0547">Nucleotide-binding</keyword>
<feature type="domain" description="ABC transmembrane type-1" evidence="11">
    <location>
        <begin position="106"/>
        <end position="459"/>
    </location>
</feature>
<accession>A0A1J1HY82</accession>
<protein>
    <submittedName>
        <fullName evidence="12">CLUMA_CG006618, isoform A</fullName>
    </submittedName>
</protein>
<feature type="transmembrane region" description="Helical" evidence="9">
    <location>
        <begin position="393"/>
        <end position="417"/>
    </location>
</feature>
<evidence type="ECO:0000259" key="10">
    <source>
        <dbReference type="PROSITE" id="PS50893"/>
    </source>
</evidence>
<keyword evidence="7 9" id="KW-0472">Membrane</keyword>
<dbReference type="Gene3D" id="3.40.50.300">
    <property type="entry name" value="P-loop containing nucleotide triphosphate hydrolases"/>
    <property type="match status" value="1"/>
</dbReference>
<dbReference type="GO" id="GO:0005524">
    <property type="term" value="F:ATP binding"/>
    <property type="evidence" value="ECO:0007669"/>
    <property type="project" value="UniProtKB-KW"/>
</dbReference>
<organism evidence="12 13">
    <name type="scientific">Clunio marinus</name>
    <dbReference type="NCBI Taxonomy" id="568069"/>
    <lineage>
        <taxon>Eukaryota</taxon>
        <taxon>Metazoa</taxon>
        <taxon>Ecdysozoa</taxon>
        <taxon>Arthropoda</taxon>
        <taxon>Hexapoda</taxon>
        <taxon>Insecta</taxon>
        <taxon>Pterygota</taxon>
        <taxon>Neoptera</taxon>
        <taxon>Endopterygota</taxon>
        <taxon>Diptera</taxon>
        <taxon>Nematocera</taxon>
        <taxon>Chironomoidea</taxon>
        <taxon>Chironomidae</taxon>
        <taxon>Clunio</taxon>
    </lineage>
</organism>
<keyword evidence="3 9" id="KW-0812">Transmembrane</keyword>
<dbReference type="STRING" id="568069.A0A1J1HY82"/>